<evidence type="ECO:0000313" key="2">
    <source>
        <dbReference type="Proteomes" id="UP001185863"/>
    </source>
</evidence>
<evidence type="ECO:0000313" key="1">
    <source>
        <dbReference type="EMBL" id="MDV7265210.1"/>
    </source>
</evidence>
<reference evidence="1" key="1">
    <citation type="submission" date="2023-10" db="EMBL/GenBank/DDBJ databases">
        <title>Development of a sustainable strategy for remediation of hydrocarbon-contaminated territories based on the waste exchange concept.</title>
        <authorList>
            <person name="Krivoruchko A."/>
        </authorList>
    </citation>
    <scope>NUCLEOTIDE SEQUENCE</scope>
    <source>
        <strain evidence="1">IEGM 68</strain>
    </source>
</reference>
<protein>
    <submittedName>
        <fullName evidence="1">Uncharacterized protein</fullName>
    </submittedName>
</protein>
<sequence>MSHNTIDTEAVKLSSLRASYPNAAHFCDDRVPMWVTRPWLDVEGHL</sequence>
<comment type="caution">
    <text evidence="1">The sequence shown here is derived from an EMBL/GenBank/DDBJ whole genome shotgun (WGS) entry which is preliminary data.</text>
</comment>
<dbReference type="Proteomes" id="UP001185863">
    <property type="component" value="Unassembled WGS sequence"/>
</dbReference>
<dbReference type="EMBL" id="JAWLUP010000021">
    <property type="protein sequence ID" value="MDV7265210.1"/>
    <property type="molecule type" value="Genomic_DNA"/>
</dbReference>
<proteinExistence type="predicted"/>
<name>A0AAE4UYP0_9NOCA</name>
<organism evidence="1 2">
    <name type="scientific">Rhodococcus oxybenzonivorans</name>
    <dbReference type="NCBI Taxonomy" id="1990687"/>
    <lineage>
        <taxon>Bacteria</taxon>
        <taxon>Bacillati</taxon>
        <taxon>Actinomycetota</taxon>
        <taxon>Actinomycetes</taxon>
        <taxon>Mycobacteriales</taxon>
        <taxon>Nocardiaceae</taxon>
        <taxon>Rhodococcus</taxon>
    </lineage>
</organism>
<accession>A0AAE4UYP0</accession>
<dbReference type="AlphaFoldDB" id="A0AAE4UYP0"/>
<gene>
    <name evidence="1" type="ORF">R4315_11720</name>
</gene>
<dbReference type="RefSeq" id="WP_317745772.1">
    <property type="nucleotide sequence ID" value="NZ_JAWLUP010000021.1"/>
</dbReference>